<evidence type="ECO:0008006" key="4">
    <source>
        <dbReference type="Google" id="ProtNLM"/>
    </source>
</evidence>
<feature type="transmembrane region" description="Helical" evidence="1">
    <location>
        <begin position="168"/>
        <end position="190"/>
    </location>
</feature>
<keyword evidence="1" id="KW-1133">Transmembrane helix</keyword>
<dbReference type="EMBL" id="MPTB01000063">
    <property type="protein sequence ID" value="OMD38077.1"/>
    <property type="molecule type" value="Genomic_DNA"/>
</dbReference>
<reference evidence="2 3" key="1">
    <citation type="submission" date="2016-10" db="EMBL/GenBank/DDBJ databases">
        <title>Paenibacillus species isolates.</title>
        <authorList>
            <person name="Beno S.M."/>
        </authorList>
    </citation>
    <scope>NUCLEOTIDE SEQUENCE [LARGE SCALE GENOMIC DNA]</scope>
    <source>
        <strain evidence="2 3">FSL H7-0744</strain>
    </source>
</reference>
<evidence type="ECO:0000256" key="1">
    <source>
        <dbReference type="SAM" id="Phobius"/>
    </source>
</evidence>
<evidence type="ECO:0000313" key="3">
    <source>
        <dbReference type="Proteomes" id="UP000187412"/>
    </source>
</evidence>
<accession>A0ABX3GW37</accession>
<organism evidence="2 3">
    <name type="scientific">Paenibacillus borealis</name>
    <dbReference type="NCBI Taxonomy" id="160799"/>
    <lineage>
        <taxon>Bacteria</taxon>
        <taxon>Bacillati</taxon>
        <taxon>Bacillota</taxon>
        <taxon>Bacilli</taxon>
        <taxon>Bacillales</taxon>
        <taxon>Paenibacillaceae</taxon>
        <taxon>Paenibacillus</taxon>
    </lineage>
</organism>
<feature type="transmembrane region" description="Helical" evidence="1">
    <location>
        <begin position="6"/>
        <end position="22"/>
    </location>
</feature>
<comment type="caution">
    <text evidence="2">The sequence shown here is derived from an EMBL/GenBank/DDBJ whole genome shotgun (WGS) entry which is preliminary data.</text>
</comment>
<sequence>MFGIQVSVLIVAVFTAFIGYQFRIREKKRDLAHSEITKSYNEVYSPVKFLLKEINEEPSKEEKLVLIDNFFNKHGLSGSKGQLIGASEILNKYFELNALYKAFKHDQSAYEDKFIQSLKSFEVQITNEFWDAHDIIYKEHIRYKKHHFNPVRSLFLDLLATIKFMTELATSIVFIAWVAILTDIVLKLHIFNEKSVAVILVLTVMVALFYAMTFIYYKTFYKPTNNRYKMK</sequence>
<evidence type="ECO:0000313" key="2">
    <source>
        <dbReference type="EMBL" id="OMD38077.1"/>
    </source>
</evidence>
<keyword evidence="1" id="KW-0472">Membrane</keyword>
<keyword evidence="3" id="KW-1185">Reference proteome</keyword>
<dbReference type="RefSeq" id="WP_076114187.1">
    <property type="nucleotide sequence ID" value="NZ_MPTB01000063.1"/>
</dbReference>
<proteinExistence type="predicted"/>
<protein>
    <recommendedName>
        <fullName evidence="4">DUF4239 domain-containing protein</fullName>
    </recommendedName>
</protein>
<name>A0ABX3GW37_PAEBO</name>
<gene>
    <name evidence="2" type="ORF">BSK56_30680</name>
</gene>
<keyword evidence="1" id="KW-0812">Transmembrane</keyword>
<dbReference type="Proteomes" id="UP000187412">
    <property type="component" value="Unassembled WGS sequence"/>
</dbReference>
<feature type="transmembrane region" description="Helical" evidence="1">
    <location>
        <begin position="196"/>
        <end position="217"/>
    </location>
</feature>